<dbReference type="AlphaFoldDB" id="A0A2S8S5G5"/>
<dbReference type="RefSeq" id="WP_105515500.1">
    <property type="nucleotide sequence ID" value="NZ_PVEP01000006.1"/>
</dbReference>
<dbReference type="PANTHER" id="PTHR30572">
    <property type="entry name" value="MEMBRANE COMPONENT OF TRANSPORTER-RELATED"/>
    <property type="match status" value="1"/>
</dbReference>
<name>A0A2S8S5G5_9RHOB</name>
<evidence type="ECO:0000256" key="2">
    <source>
        <dbReference type="ARBA" id="ARBA00022475"/>
    </source>
</evidence>
<evidence type="ECO:0000313" key="10">
    <source>
        <dbReference type="Proteomes" id="UP000238338"/>
    </source>
</evidence>
<dbReference type="InterPro" id="IPR003838">
    <property type="entry name" value="ABC3_permease_C"/>
</dbReference>
<dbReference type="Pfam" id="PF12704">
    <property type="entry name" value="MacB_PCD"/>
    <property type="match status" value="1"/>
</dbReference>
<dbReference type="GO" id="GO:0022857">
    <property type="term" value="F:transmembrane transporter activity"/>
    <property type="evidence" value="ECO:0007669"/>
    <property type="project" value="TreeGrafter"/>
</dbReference>
<evidence type="ECO:0000256" key="4">
    <source>
        <dbReference type="ARBA" id="ARBA00022989"/>
    </source>
</evidence>
<feature type="transmembrane region" description="Helical" evidence="6">
    <location>
        <begin position="266"/>
        <end position="284"/>
    </location>
</feature>
<feature type="domain" description="MacB-like periplasmic core" evidence="8">
    <location>
        <begin position="27"/>
        <end position="238"/>
    </location>
</feature>
<keyword evidence="2" id="KW-1003">Cell membrane</keyword>
<dbReference type="EMBL" id="PVEP01000006">
    <property type="protein sequence ID" value="PQV56042.1"/>
    <property type="molecule type" value="Genomic_DNA"/>
</dbReference>
<organism evidence="9 10">
    <name type="scientific">Albidovulum denitrificans</name>
    <dbReference type="NCBI Taxonomy" id="404881"/>
    <lineage>
        <taxon>Bacteria</taxon>
        <taxon>Pseudomonadati</taxon>
        <taxon>Pseudomonadota</taxon>
        <taxon>Alphaproteobacteria</taxon>
        <taxon>Rhodobacterales</taxon>
        <taxon>Paracoccaceae</taxon>
        <taxon>Albidovulum</taxon>
    </lineage>
</organism>
<keyword evidence="10" id="KW-1185">Reference proteome</keyword>
<feature type="transmembrane region" description="Helical" evidence="6">
    <location>
        <begin position="296"/>
        <end position="313"/>
    </location>
</feature>
<dbReference type="Proteomes" id="UP000238338">
    <property type="component" value="Unassembled WGS sequence"/>
</dbReference>
<keyword evidence="4 6" id="KW-1133">Transmembrane helix</keyword>
<keyword evidence="3 6" id="KW-0812">Transmembrane</keyword>
<feature type="domain" description="ABC3 transporter permease C-terminal" evidence="7">
    <location>
        <begin position="271"/>
        <end position="389"/>
    </location>
</feature>
<keyword evidence="5 6" id="KW-0472">Membrane</keyword>
<dbReference type="InterPro" id="IPR025857">
    <property type="entry name" value="MacB_PCD"/>
</dbReference>
<feature type="transmembrane region" description="Helical" evidence="6">
    <location>
        <begin position="362"/>
        <end position="383"/>
    </location>
</feature>
<dbReference type="GO" id="GO:0005886">
    <property type="term" value="C:plasma membrane"/>
    <property type="evidence" value="ECO:0007669"/>
    <property type="project" value="UniProtKB-SubCell"/>
</dbReference>
<sequence>MATKFKQIAVVTMANIRSLGRRSWISASMILSIALVVVVLVGFLAMARGFETALAAAGSDRVAVVLAGGARDEKGSSIPVAVLHQIAAVPPEIGLALTEGEPVVSAELVVPVDARLAGSTESQTVGLRGLGSDGPGLRPNVKLTAGRFAQPGAAEIVVGADIQRRYDGFGLGQTVTFGATRWTVVGTFEAGGAAFESEIWADLGVVQALFKREGEIQSLRVALAEGKDGSELARYLEQTLSAPVTVMTEKAYFSDQSRRVSQMIRMFGWPIALVMAIGAAAGALNTMLSSVSDRSVEIATLRAIGFSGLAAFVGTWIEALLLSAIGAAVGAAISLVLLNGWQASTLGGGGQIAFDLQVSADILGQAILLALVIGIIGGALPAIKAARMPLIKAMRAMS</sequence>
<proteinExistence type="predicted"/>
<dbReference type="OrthoDB" id="241967at2"/>
<feature type="transmembrane region" description="Helical" evidence="6">
    <location>
        <begin position="320"/>
        <end position="342"/>
    </location>
</feature>
<evidence type="ECO:0000256" key="3">
    <source>
        <dbReference type="ARBA" id="ARBA00022692"/>
    </source>
</evidence>
<comment type="subcellular location">
    <subcellularLocation>
        <location evidence="1">Cell membrane</location>
        <topology evidence="1">Multi-pass membrane protein</topology>
    </subcellularLocation>
</comment>
<evidence type="ECO:0000256" key="5">
    <source>
        <dbReference type="ARBA" id="ARBA00023136"/>
    </source>
</evidence>
<accession>A0A2S8S5G5</accession>
<dbReference type="PANTHER" id="PTHR30572:SF15">
    <property type="entry name" value="ABC TRANSPORTER PERMEASE"/>
    <property type="match status" value="1"/>
</dbReference>
<evidence type="ECO:0000313" key="9">
    <source>
        <dbReference type="EMBL" id="PQV56042.1"/>
    </source>
</evidence>
<evidence type="ECO:0000256" key="1">
    <source>
        <dbReference type="ARBA" id="ARBA00004651"/>
    </source>
</evidence>
<protein>
    <submittedName>
        <fullName evidence="9">Putative ABC transport system permease protein</fullName>
    </submittedName>
</protein>
<evidence type="ECO:0000259" key="7">
    <source>
        <dbReference type="Pfam" id="PF02687"/>
    </source>
</evidence>
<dbReference type="Pfam" id="PF02687">
    <property type="entry name" value="FtsX"/>
    <property type="match status" value="1"/>
</dbReference>
<evidence type="ECO:0000256" key="6">
    <source>
        <dbReference type="SAM" id="Phobius"/>
    </source>
</evidence>
<dbReference type="InterPro" id="IPR050250">
    <property type="entry name" value="Macrolide_Exporter_MacB"/>
</dbReference>
<comment type="caution">
    <text evidence="9">The sequence shown here is derived from an EMBL/GenBank/DDBJ whole genome shotgun (WGS) entry which is preliminary data.</text>
</comment>
<reference evidence="9 10" key="1">
    <citation type="submission" date="2018-02" db="EMBL/GenBank/DDBJ databases">
        <title>Genomic Encyclopedia of Archaeal and Bacterial Type Strains, Phase II (KMG-II): from individual species to whole genera.</title>
        <authorList>
            <person name="Goeker M."/>
        </authorList>
    </citation>
    <scope>NUCLEOTIDE SEQUENCE [LARGE SCALE GENOMIC DNA]</scope>
    <source>
        <strain evidence="9 10">DSM 18921</strain>
    </source>
</reference>
<evidence type="ECO:0000259" key="8">
    <source>
        <dbReference type="Pfam" id="PF12704"/>
    </source>
</evidence>
<gene>
    <name evidence="9" type="ORF">LX70_02927</name>
</gene>
<feature type="transmembrane region" description="Helical" evidence="6">
    <location>
        <begin position="24"/>
        <end position="45"/>
    </location>
</feature>